<evidence type="ECO:0000313" key="3">
    <source>
        <dbReference type="Proteomes" id="UP000034837"/>
    </source>
</evidence>
<feature type="transmembrane region" description="Helical" evidence="1">
    <location>
        <begin position="7"/>
        <end position="29"/>
    </location>
</feature>
<sequence>MRIFWILGLPIGAIFIMYTEWFITNFGLIDWAEEKFGSSGGTRTFYKLFGLGIIIISLLGVSGALGGIVLGLFGGLFRGFSN</sequence>
<dbReference type="AlphaFoldDB" id="A0A0G1D5E9"/>
<keyword evidence="1" id="KW-0472">Membrane</keyword>
<keyword evidence="1" id="KW-1133">Transmembrane helix</keyword>
<name>A0A0G1D5E9_9BACT</name>
<dbReference type="EMBL" id="LCDO01000002">
    <property type="protein sequence ID" value="KKS57258.1"/>
    <property type="molecule type" value="Genomic_DNA"/>
</dbReference>
<organism evidence="2 3">
    <name type="scientific">Candidatus Magasanikbacteria bacterium GW2011_GWA2_42_32</name>
    <dbReference type="NCBI Taxonomy" id="1619039"/>
    <lineage>
        <taxon>Bacteria</taxon>
        <taxon>Candidatus Magasanikiibacteriota</taxon>
    </lineage>
</organism>
<comment type="caution">
    <text evidence="2">The sequence shown here is derived from an EMBL/GenBank/DDBJ whole genome shotgun (WGS) entry which is preliminary data.</text>
</comment>
<feature type="transmembrane region" description="Helical" evidence="1">
    <location>
        <begin position="49"/>
        <end position="77"/>
    </location>
</feature>
<accession>A0A0G1D5E9</accession>
<evidence type="ECO:0000313" key="2">
    <source>
        <dbReference type="EMBL" id="KKS57258.1"/>
    </source>
</evidence>
<reference evidence="2 3" key="1">
    <citation type="journal article" date="2015" name="Nature">
        <title>rRNA introns, odd ribosomes, and small enigmatic genomes across a large radiation of phyla.</title>
        <authorList>
            <person name="Brown C.T."/>
            <person name="Hug L.A."/>
            <person name="Thomas B.C."/>
            <person name="Sharon I."/>
            <person name="Castelle C.J."/>
            <person name="Singh A."/>
            <person name="Wilkins M.J."/>
            <person name="Williams K.H."/>
            <person name="Banfield J.F."/>
        </authorList>
    </citation>
    <scope>NUCLEOTIDE SEQUENCE [LARGE SCALE GENOMIC DNA]</scope>
</reference>
<gene>
    <name evidence="2" type="ORF">UV20_C0002G0047</name>
</gene>
<evidence type="ECO:0000256" key="1">
    <source>
        <dbReference type="SAM" id="Phobius"/>
    </source>
</evidence>
<dbReference type="Proteomes" id="UP000034837">
    <property type="component" value="Unassembled WGS sequence"/>
</dbReference>
<keyword evidence="1" id="KW-0812">Transmembrane</keyword>
<proteinExistence type="predicted"/>
<protein>
    <submittedName>
        <fullName evidence="2">Uncharacterized protein</fullName>
    </submittedName>
</protein>